<dbReference type="Proteomes" id="UP001164250">
    <property type="component" value="Chromosome 1"/>
</dbReference>
<dbReference type="EMBL" id="CM047897">
    <property type="protein sequence ID" value="KAJ0111907.1"/>
    <property type="molecule type" value="Genomic_DNA"/>
</dbReference>
<evidence type="ECO:0000313" key="2">
    <source>
        <dbReference type="Proteomes" id="UP001164250"/>
    </source>
</evidence>
<evidence type="ECO:0000313" key="1">
    <source>
        <dbReference type="EMBL" id="KAJ0111907.1"/>
    </source>
</evidence>
<keyword evidence="2" id="KW-1185">Reference proteome</keyword>
<proteinExistence type="predicted"/>
<protein>
    <submittedName>
        <fullName evidence="1">Uncharacterized protein</fullName>
    </submittedName>
</protein>
<sequence length="279" mass="30646">MILNLFILQSFCQIAREVLDAAAQVIRPGVTTDEIDRVVHETTVAAGRGVGCSTLGPYGENVFICLMAGVIHLLSIIISSQSLAARRSVNEVICHGIPDARKLEDGDIVNIDVTVYYKGVHGDLNETYFVGNVDELSRQLVQCTYECLEKAISIVKPGVRYREIGEVINRHALMSGFSVVKSYCGHGIGELFHCAPNIPHYSRNKAVGVMKAGQTFTIEPMINAGVWRDRMWPDGWTAVTADGKRSAQFEHTLLVTETGVEVLTARLPSSPNMFPWLNA</sequence>
<organism evidence="1 2">
    <name type="scientific">Pistacia atlantica</name>
    <dbReference type="NCBI Taxonomy" id="434234"/>
    <lineage>
        <taxon>Eukaryota</taxon>
        <taxon>Viridiplantae</taxon>
        <taxon>Streptophyta</taxon>
        <taxon>Embryophyta</taxon>
        <taxon>Tracheophyta</taxon>
        <taxon>Spermatophyta</taxon>
        <taxon>Magnoliopsida</taxon>
        <taxon>eudicotyledons</taxon>
        <taxon>Gunneridae</taxon>
        <taxon>Pentapetalae</taxon>
        <taxon>rosids</taxon>
        <taxon>malvids</taxon>
        <taxon>Sapindales</taxon>
        <taxon>Anacardiaceae</taxon>
        <taxon>Pistacia</taxon>
    </lineage>
</organism>
<comment type="caution">
    <text evidence="1">The sequence shown here is derived from an EMBL/GenBank/DDBJ whole genome shotgun (WGS) entry which is preliminary data.</text>
</comment>
<gene>
    <name evidence="1" type="ORF">Patl1_00238</name>
</gene>
<name>A0ACC1C8G0_9ROSI</name>
<reference evidence="2" key="1">
    <citation type="journal article" date="2023" name="G3 (Bethesda)">
        <title>Genome assembly and association tests identify interacting loci associated with vigor, precocity, and sex in interspecific pistachio rootstocks.</title>
        <authorList>
            <person name="Palmer W."/>
            <person name="Jacygrad E."/>
            <person name="Sagayaradj S."/>
            <person name="Cavanaugh K."/>
            <person name="Han R."/>
            <person name="Bertier L."/>
            <person name="Beede B."/>
            <person name="Kafkas S."/>
            <person name="Golino D."/>
            <person name="Preece J."/>
            <person name="Michelmore R."/>
        </authorList>
    </citation>
    <scope>NUCLEOTIDE SEQUENCE [LARGE SCALE GENOMIC DNA]</scope>
</reference>
<accession>A0ACC1C8G0</accession>